<dbReference type="GO" id="GO:0003824">
    <property type="term" value="F:catalytic activity"/>
    <property type="evidence" value="ECO:0007669"/>
    <property type="project" value="InterPro"/>
</dbReference>
<protein>
    <recommendedName>
        <fullName evidence="2">PLD phosphodiesterase domain-containing protein</fullName>
    </recommendedName>
</protein>
<gene>
    <name evidence="3" type="ORF">CHYS00102_LOCUS23466</name>
</gene>
<feature type="domain" description="PLD phosphodiesterase" evidence="2">
    <location>
        <begin position="337"/>
        <end position="360"/>
    </location>
</feature>
<dbReference type="PROSITE" id="PS50035">
    <property type="entry name" value="PLD"/>
    <property type="match status" value="2"/>
</dbReference>
<evidence type="ECO:0000256" key="1">
    <source>
        <dbReference type="SAM" id="MobiDB-lite"/>
    </source>
</evidence>
<accession>A0A7S1BU82</accession>
<dbReference type="InterPro" id="IPR001736">
    <property type="entry name" value="PLipase_D/transphosphatidylase"/>
</dbReference>
<dbReference type="PANTHER" id="PTHR21248:SF22">
    <property type="entry name" value="PHOSPHOLIPASE D"/>
    <property type="match status" value="1"/>
</dbReference>
<dbReference type="EMBL" id="HBFR01032312">
    <property type="protein sequence ID" value="CAD8896252.1"/>
    <property type="molecule type" value="Transcribed_RNA"/>
</dbReference>
<organism evidence="3">
    <name type="scientific">Corethron hystrix</name>
    <dbReference type="NCBI Taxonomy" id="216773"/>
    <lineage>
        <taxon>Eukaryota</taxon>
        <taxon>Sar</taxon>
        <taxon>Stramenopiles</taxon>
        <taxon>Ochrophyta</taxon>
        <taxon>Bacillariophyta</taxon>
        <taxon>Coscinodiscophyceae</taxon>
        <taxon>Corethrophycidae</taxon>
        <taxon>Corethrales</taxon>
        <taxon>Corethraceae</taxon>
        <taxon>Corethron</taxon>
    </lineage>
</organism>
<evidence type="ECO:0000313" key="3">
    <source>
        <dbReference type="EMBL" id="CAD8896252.1"/>
    </source>
</evidence>
<proteinExistence type="predicted"/>
<feature type="region of interest" description="Disordered" evidence="1">
    <location>
        <begin position="430"/>
        <end position="454"/>
    </location>
</feature>
<evidence type="ECO:0000259" key="2">
    <source>
        <dbReference type="PROSITE" id="PS50035"/>
    </source>
</evidence>
<dbReference type="SUPFAM" id="SSF56024">
    <property type="entry name" value="Phospholipase D/nuclease"/>
    <property type="match status" value="2"/>
</dbReference>
<dbReference type="SMART" id="SM00155">
    <property type="entry name" value="PLDc"/>
    <property type="match status" value="2"/>
</dbReference>
<dbReference type="PANTHER" id="PTHR21248">
    <property type="entry name" value="CARDIOLIPIN SYNTHASE"/>
    <property type="match status" value="1"/>
</dbReference>
<name>A0A7S1BU82_9STRA</name>
<feature type="domain" description="PLD phosphodiesterase" evidence="2">
    <location>
        <begin position="66"/>
        <end position="93"/>
    </location>
</feature>
<sequence>MNEFNKALITVAERAKNQEKIINVRMMFGLIPSMPVNCDKIVKKLTRGIPKHSTFLRLWVGAWRKNVSWNHAKIIAVDGHMLHTGGHNLWDRHYLKDSPVHDLSFELEGRIANDAHRYANEQWSFIQRKQHTIVGYLLKKIPSNWEVVTQTRVVISSFPKGVAHKFAPSFKIGSLPYRERLEGSIPMISIGRYGSIVWKLRAADDAILAMLNASQTIIRIAVQDFGPVLVPGTKIPLPGLKWPRPYIDALARAIWERDVDVEIVLSHPNSRPGGLGVMAGANYGNGWTCEDVASYILNRIQKKFVFVRSKILRTKIEKKLRVCYLKQKIGHEYSTGVKMGLHSKHFIVDDVCTYIGSQNLYVCDLAEWGVVVDHEDQTRKFMDEYWNPLWEASYTGEDCDIEAVMNGLYTVRDNYRGILYEAYSSSSISGSTCKGSGNMSTSTELYSEDTDDTD</sequence>
<reference evidence="3" key="1">
    <citation type="submission" date="2021-01" db="EMBL/GenBank/DDBJ databases">
        <authorList>
            <person name="Corre E."/>
            <person name="Pelletier E."/>
            <person name="Niang G."/>
            <person name="Scheremetjew M."/>
            <person name="Finn R."/>
            <person name="Kale V."/>
            <person name="Holt S."/>
            <person name="Cochrane G."/>
            <person name="Meng A."/>
            <person name="Brown T."/>
            <person name="Cohen L."/>
        </authorList>
    </citation>
    <scope>NUCLEOTIDE SEQUENCE</scope>
    <source>
        <strain evidence="3">308</strain>
    </source>
</reference>
<dbReference type="AlphaFoldDB" id="A0A7S1BU82"/>
<dbReference type="Gene3D" id="3.30.870.10">
    <property type="entry name" value="Endonuclease Chain A"/>
    <property type="match status" value="2"/>
</dbReference>